<dbReference type="SUPFAM" id="SSF49464">
    <property type="entry name" value="Carboxypeptidase regulatory domain-like"/>
    <property type="match status" value="1"/>
</dbReference>
<dbReference type="Gene3D" id="2.40.170.20">
    <property type="entry name" value="TonB-dependent receptor, beta-barrel domain"/>
    <property type="match status" value="1"/>
</dbReference>
<gene>
    <name evidence="9" type="ORF">FHS90_001864</name>
</gene>
<dbReference type="Pfam" id="PF13715">
    <property type="entry name" value="CarbopepD_reg_2"/>
    <property type="match status" value="1"/>
</dbReference>
<evidence type="ECO:0000256" key="4">
    <source>
        <dbReference type="ARBA" id="ARBA00022692"/>
    </source>
</evidence>
<keyword evidence="2 7" id="KW-0813">Transport</keyword>
<dbReference type="InterPro" id="IPR037066">
    <property type="entry name" value="Plug_dom_sf"/>
</dbReference>
<dbReference type="InterPro" id="IPR008969">
    <property type="entry name" value="CarboxyPept-like_regulatory"/>
</dbReference>
<evidence type="ECO:0000256" key="1">
    <source>
        <dbReference type="ARBA" id="ARBA00004571"/>
    </source>
</evidence>
<accession>A0A839GHM9</accession>
<dbReference type="PROSITE" id="PS52016">
    <property type="entry name" value="TONB_DEPENDENT_REC_3"/>
    <property type="match status" value="1"/>
</dbReference>
<comment type="subcellular location">
    <subcellularLocation>
        <location evidence="1 7">Cell outer membrane</location>
        <topology evidence="1 7">Multi-pass membrane protein</topology>
    </subcellularLocation>
</comment>
<dbReference type="InterPro" id="IPR023997">
    <property type="entry name" value="TonB-dep_OMP_SusC/RagA_CS"/>
</dbReference>
<evidence type="ECO:0000256" key="7">
    <source>
        <dbReference type="PROSITE-ProRule" id="PRU01360"/>
    </source>
</evidence>
<dbReference type="NCBIfam" id="TIGR04056">
    <property type="entry name" value="OMP_RagA_SusC"/>
    <property type="match status" value="1"/>
</dbReference>
<feature type="domain" description="TonB-dependent receptor plug" evidence="8">
    <location>
        <begin position="120"/>
        <end position="228"/>
    </location>
</feature>
<dbReference type="Pfam" id="PF07715">
    <property type="entry name" value="Plug"/>
    <property type="match status" value="1"/>
</dbReference>
<dbReference type="NCBIfam" id="TIGR04057">
    <property type="entry name" value="SusC_RagA_signa"/>
    <property type="match status" value="1"/>
</dbReference>
<evidence type="ECO:0000256" key="2">
    <source>
        <dbReference type="ARBA" id="ARBA00022448"/>
    </source>
</evidence>
<evidence type="ECO:0000259" key="8">
    <source>
        <dbReference type="Pfam" id="PF07715"/>
    </source>
</evidence>
<keyword evidence="6 7" id="KW-0998">Cell outer membrane</keyword>
<dbReference type="Gene3D" id="2.60.40.1120">
    <property type="entry name" value="Carboxypeptidase-like, regulatory domain"/>
    <property type="match status" value="1"/>
</dbReference>
<keyword evidence="5 7" id="KW-0472">Membrane</keyword>
<organism evidence="9 10">
    <name type="scientific">Rufibacter quisquiliarum</name>
    <dbReference type="NCBI Taxonomy" id="1549639"/>
    <lineage>
        <taxon>Bacteria</taxon>
        <taxon>Pseudomonadati</taxon>
        <taxon>Bacteroidota</taxon>
        <taxon>Cytophagia</taxon>
        <taxon>Cytophagales</taxon>
        <taxon>Hymenobacteraceae</taxon>
        <taxon>Rufibacter</taxon>
    </lineage>
</organism>
<reference evidence="9 10" key="1">
    <citation type="submission" date="2020-08" db="EMBL/GenBank/DDBJ databases">
        <title>Genomic Encyclopedia of Type Strains, Phase IV (KMG-IV): sequencing the most valuable type-strain genomes for metagenomic binning, comparative biology and taxonomic classification.</title>
        <authorList>
            <person name="Goeker M."/>
        </authorList>
    </citation>
    <scope>NUCLEOTIDE SEQUENCE [LARGE SCALE GENOMIC DNA]</scope>
    <source>
        <strain evidence="9 10">DSM 29854</strain>
    </source>
</reference>
<dbReference type="InterPro" id="IPR039426">
    <property type="entry name" value="TonB-dep_rcpt-like"/>
</dbReference>
<dbReference type="Gene3D" id="2.170.130.10">
    <property type="entry name" value="TonB-dependent receptor, plug domain"/>
    <property type="match status" value="1"/>
</dbReference>
<dbReference type="SUPFAM" id="SSF56935">
    <property type="entry name" value="Porins"/>
    <property type="match status" value="1"/>
</dbReference>
<evidence type="ECO:0000256" key="5">
    <source>
        <dbReference type="ARBA" id="ARBA00023136"/>
    </source>
</evidence>
<name>A0A839GHM9_9BACT</name>
<dbReference type="AlphaFoldDB" id="A0A839GHM9"/>
<dbReference type="EMBL" id="JACJIQ010000006">
    <property type="protein sequence ID" value="MBA9077153.1"/>
    <property type="molecule type" value="Genomic_DNA"/>
</dbReference>
<comment type="similarity">
    <text evidence="7">Belongs to the TonB-dependent receptor family.</text>
</comment>
<keyword evidence="3 7" id="KW-1134">Transmembrane beta strand</keyword>
<dbReference type="RefSeq" id="WP_182512770.1">
    <property type="nucleotide sequence ID" value="NZ_JACJIQ010000006.1"/>
</dbReference>
<proteinExistence type="inferred from homology"/>
<comment type="caution">
    <text evidence="9">The sequence shown here is derived from an EMBL/GenBank/DDBJ whole genome shotgun (WGS) entry which is preliminary data.</text>
</comment>
<keyword evidence="4 7" id="KW-0812">Transmembrane</keyword>
<evidence type="ECO:0000313" key="9">
    <source>
        <dbReference type="EMBL" id="MBA9077153.1"/>
    </source>
</evidence>
<dbReference type="GO" id="GO:0009279">
    <property type="term" value="C:cell outer membrane"/>
    <property type="evidence" value="ECO:0007669"/>
    <property type="project" value="UniProtKB-SubCell"/>
</dbReference>
<dbReference type="InterPro" id="IPR023996">
    <property type="entry name" value="TonB-dep_OMP_SusC/RagA"/>
</dbReference>
<protein>
    <submittedName>
        <fullName evidence="9">TonB-linked SusC/RagA family outer membrane protein</fullName>
    </submittedName>
</protein>
<evidence type="ECO:0000313" key="10">
    <source>
        <dbReference type="Proteomes" id="UP000563094"/>
    </source>
</evidence>
<sequence>MKNNLLSRVSYLLMLLLVLLSVSELFAQGLNIRGRITDEKGEGLPGVTVMVKGTTNGASTGVDGTFSFTVPNREGTLVISFIGYKPREMAIPASGEVNVALQTDAKLLQEVEIGYGTATRQELTGSVGMANMQDIYKAPVKSVDEALAGRVAGVLVSANDGQPGSNQNIVIRGVGSITGSSAPLYVIDGFPMEESYSNSLSPNDIESIDILKDASATAIYGARGANGVILITTKRGKKGAPVVTYNAYYGFSENPKSLKLLNAYEYVKYQSELNAEFAEKAFFVEGRDLESYRNAPTIDLQDQIYQRSPVQNHEISVRGGNDNTIYSISGNIIDQDGIIVNSSFRRYQGRITLDQKLGKKIKVGVDLNYSNEKTNGTIATDANTTRLMYSNLSLLFSVWGHRPVNRPNETAGDQLFDPTLPESDFRVNPVVSAKNDFLQVLVNNFRANAYVEYTIIPSLTLRIAGGATNIMMERQGFFNSSTARGNFRRDEKLNGYIYHRPVTNWNNTNTLTYRKTFKTDHAVTAVVGTVIQKQEDGNYGFQAIQALNEQTGVDGLDEAEANFGTSGSSRWSMASFLGRVNYSYKNRYIVTGTLRYDGSSKFAPGNRWGVFPSVGLAWRVIEENFMKNISLLSDAKVRASYGATGNNRVSDFAYMSTLVVPRTSGYSFNNSSPTRGAILESYGNPNLKWETTVQSNIGVDLAFFNHRVDMVVDFYRKTTKDVLLNANLPYTTGLVNTSEQATAFKNIGKVQNDGLEFTINTINLRKNTFEWSTNFNISFNKNKVLGLNEGQTSLLQTVRFDQDFANTPAYIATLGQPIGQMYGLIWDGVYQLEDFDVSTNGAYVLKSTVPNNSQPRQNIQPGDIKYKDINGDLVVNELDFAVIGRGIPLHTGGFSNNITYKGFDLNVFFQWSYGNDIINANRLFFEGNAKRMVGLNQYAEVAERWTPENPSNTYFRTGGKRDLYYSSREVEDGSFLRLKTVSLGYNFSEALLHRIKLKTLRVYASAQNIYTWTNYSGSNPDVSTRHSALTPGFDFSAYPLARTVTFGLTTSF</sequence>
<dbReference type="InterPro" id="IPR036942">
    <property type="entry name" value="Beta-barrel_TonB_sf"/>
</dbReference>
<keyword evidence="10" id="KW-1185">Reference proteome</keyword>
<dbReference type="Proteomes" id="UP000563094">
    <property type="component" value="Unassembled WGS sequence"/>
</dbReference>
<evidence type="ECO:0000256" key="3">
    <source>
        <dbReference type="ARBA" id="ARBA00022452"/>
    </source>
</evidence>
<dbReference type="InterPro" id="IPR012910">
    <property type="entry name" value="Plug_dom"/>
</dbReference>
<evidence type="ECO:0000256" key="6">
    <source>
        <dbReference type="ARBA" id="ARBA00023237"/>
    </source>
</evidence>